<dbReference type="InterPro" id="IPR036249">
    <property type="entry name" value="Thioredoxin-like_sf"/>
</dbReference>
<evidence type="ECO:0000256" key="6">
    <source>
        <dbReference type="SAM" id="SignalP"/>
    </source>
</evidence>
<keyword evidence="9" id="KW-1185">Reference proteome</keyword>
<evidence type="ECO:0000256" key="2">
    <source>
        <dbReference type="ARBA" id="ARBA00022559"/>
    </source>
</evidence>
<name>A0A2G9CE81_9BURK</name>
<evidence type="ECO:0000313" key="9">
    <source>
        <dbReference type="Proteomes" id="UP000231501"/>
    </source>
</evidence>
<feature type="signal peptide" evidence="6">
    <location>
        <begin position="1"/>
        <end position="31"/>
    </location>
</feature>
<evidence type="ECO:0000256" key="5">
    <source>
        <dbReference type="RuleBase" id="RU000499"/>
    </source>
</evidence>
<dbReference type="PROSITE" id="PS00460">
    <property type="entry name" value="GLUTATHIONE_PEROXID_1"/>
    <property type="match status" value="1"/>
</dbReference>
<dbReference type="SUPFAM" id="SSF52833">
    <property type="entry name" value="Thioredoxin-like"/>
    <property type="match status" value="1"/>
</dbReference>
<feature type="active site" evidence="4">
    <location>
        <position position="80"/>
    </location>
</feature>
<accession>A0A2G9CE81</accession>
<dbReference type="Proteomes" id="UP000231501">
    <property type="component" value="Unassembled WGS sequence"/>
</dbReference>
<evidence type="ECO:0000313" key="8">
    <source>
        <dbReference type="EMBL" id="PIM54746.1"/>
    </source>
</evidence>
<gene>
    <name evidence="8" type="ORF">CS062_02350</name>
</gene>
<organism evidence="8 9">
    <name type="scientific">Roseateles chitinivorans</name>
    <dbReference type="NCBI Taxonomy" id="2917965"/>
    <lineage>
        <taxon>Bacteria</taxon>
        <taxon>Pseudomonadati</taxon>
        <taxon>Pseudomonadota</taxon>
        <taxon>Betaproteobacteria</taxon>
        <taxon>Burkholderiales</taxon>
        <taxon>Sphaerotilaceae</taxon>
        <taxon>Roseateles</taxon>
    </lineage>
</organism>
<dbReference type="GO" id="GO:0034599">
    <property type="term" value="P:cellular response to oxidative stress"/>
    <property type="evidence" value="ECO:0007669"/>
    <property type="project" value="TreeGrafter"/>
</dbReference>
<dbReference type="OrthoDB" id="9785502at2"/>
<protein>
    <recommendedName>
        <fullName evidence="5">Glutathione peroxidase</fullName>
    </recommendedName>
</protein>
<dbReference type="EMBL" id="PEOG01000007">
    <property type="protein sequence ID" value="PIM54746.1"/>
    <property type="molecule type" value="Genomic_DNA"/>
</dbReference>
<evidence type="ECO:0000256" key="1">
    <source>
        <dbReference type="ARBA" id="ARBA00006926"/>
    </source>
</evidence>
<dbReference type="RefSeq" id="WP_099859862.1">
    <property type="nucleotide sequence ID" value="NZ_PEOG01000007.1"/>
</dbReference>
<dbReference type="PROSITE" id="PS51352">
    <property type="entry name" value="THIOREDOXIN_2"/>
    <property type="match status" value="1"/>
</dbReference>
<dbReference type="InterPro" id="IPR013766">
    <property type="entry name" value="Thioredoxin_domain"/>
</dbReference>
<keyword evidence="3 5" id="KW-0560">Oxidoreductase</keyword>
<evidence type="ECO:0000256" key="4">
    <source>
        <dbReference type="PIRSR" id="PIRSR000303-1"/>
    </source>
</evidence>
<feature type="domain" description="Thioredoxin" evidence="7">
    <location>
        <begin position="23"/>
        <end position="203"/>
    </location>
</feature>
<dbReference type="AlphaFoldDB" id="A0A2G9CE81"/>
<reference evidence="8 9" key="1">
    <citation type="submission" date="2017-11" db="EMBL/GenBank/DDBJ databases">
        <title>Draft genome sequence of Mitsuaria sp. HWN-4.</title>
        <authorList>
            <person name="Gundlapally S.R."/>
        </authorList>
    </citation>
    <scope>NUCLEOTIDE SEQUENCE [LARGE SCALE GENOMIC DNA]</scope>
    <source>
        <strain evidence="8 9">HWN-4</strain>
    </source>
</reference>
<dbReference type="Pfam" id="PF00255">
    <property type="entry name" value="GSHPx"/>
    <property type="match status" value="1"/>
</dbReference>
<dbReference type="PIRSF" id="PIRSF000303">
    <property type="entry name" value="Glutathion_perox"/>
    <property type="match status" value="1"/>
</dbReference>
<dbReference type="Gene3D" id="3.40.30.10">
    <property type="entry name" value="Glutaredoxin"/>
    <property type="match status" value="1"/>
</dbReference>
<dbReference type="InterPro" id="IPR000889">
    <property type="entry name" value="Glutathione_peroxidase"/>
</dbReference>
<dbReference type="PRINTS" id="PR01011">
    <property type="entry name" value="GLUTPROXDASE"/>
</dbReference>
<dbReference type="PROSITE" id="PS51355">
    <property type="entry name" value="GLUTATHIONE_PEROXID_3"/>
    <property type="match status" value="1"/>
</dbReference>
<evidence type="ECO:0000256" key="3">
    <source>
        <dbReference type="ARBA" id="ARBA00023002"/>
    </source>
</evidence>
<proteinExistence type="inferred from homology"/>
<dbReference type="InterPro" id="IPR029759">
    <property type="entry name" value="GPX_AS"/>
</dbReference>
<feature type="chain" id="PRO_5013654792" description="Glutathione peroxidase" evidence="6">
    <location>
        <begin position="32"/>
        <end position="206"/>
    </location>
</feature>
<comment type="caution">
    <text evidence="8">The sequence shown here is derived from an EMBL/GenBank/DDBJ whole genome shotgun (WGS) entry which is preliminary data.</text>
</comment>
<comment type="similarity">
    <text evidence="1 5">Belongs to the glutathione peroxidase family.</text>
</comment>
<keyword evidence="6" id="KW-0732">Signal</keyword>
<evidence type="ECO:0000259" key="7">
    <source>
        <dbReference type="PROSITE" id="PS51352"/>
    </source>
</evidence>
<dbReference type="PANTHER" id="PTHR11592">
    <property type="entry name" value="GLUTATHIONE PEROXIDASE"/>
    <property type="match status" value="1"/>
</dbReference>
<keyword evidence="2 5" id="KW-0575">Peroxidase</keyword>
<dbReference type="CDD" id="cd00340">
    <property type="entry name" value="GSH_Peroxidase"/>
    <property type="match status" value="1"/>
</dbReference>
<dbReference type="GO" id="GO:0004601">
    <property type="term" value="F:peroxidase activity"/>
    <property type="evidence" value="ECO:0007669"/>
    <property type="project" value="UniProtKB-KW"/>
</dbReference>
<dbReference type="PANTHER" id="PTHR11592:SF44">
    <property type="entry name" value="GLUTATHIONE PEROXIDASE"/>
    <property type="match status" value="1"/>
</dbReference>
<sequence length="206" mass="22147">MNKSFGFLLRRAAFAGLAVVSMALASTTAHAAPAAEPSTTGAACPELLNRQMPRLQDEKPQALCQYAGKVVLVVNTASFCGYTPQYKALETVSARYADKGLVVLGFPSGDFGNQEYGSNKEIAEFCENTFNVKFPMFSKSSVAAGKADLNPLFADLAKRTGQAPKWNFHKYLISRDGKQVMSFASGVSPDSSTFTQAVEKLLAQPQ</sequence>